<dbReference type="AlphaFoldDB" id="A0A919K8F8"/>
<evidence type="ECO:0000256" key="1">
    <source>
        <dbReference type="SAM" id="Phobius"/>
    </source>
</evidence>
<keyword evidence="1" id="KW-1133">Transmembrane helix</keyword>
<feature type="transmembrane region" description="Helical" evidence="1">
    <location>
        <begin position="45"/>
        <end position="66"/>
    </location>
</feature>
<protein>
    <recommendedName>
        <fullName evidence="4">Transmembrane protein</fullName>
    </recommendedName>
</protein>
<dbReference type="PANTHER" id="PTHR42305">
    <property type="entry name" value="MEMBRANE PROTEIN RV1733C-RELATED"/>
    <property type="match status" value="1"/>
</dbReference>
<dbReference type="PANTHER" id="PTHR42305:SF1">
    <property type="entry name" value="MEMBRANE PROTEIN RV1733C-RELATED"/>
    <property type="match status" value="1"/>
</dbReference>
<keyword evidence="1" id="KW-0812">Transmembrane</keyword>
<name>A0A919K8F8_9ACTN</name>
<comment type="caution">
    <text evidence="2">The sequence shown here is derived from an EMBL/GenBank/DDBJ whole genome shotgun (WGS) entry which is preliminary data.</text>
</comment>
<evidence type="ECO:0000313" key="3">
    <source>
        <dbReference type="Proteomes" id="UP000636960"/>
    </source>
</evidence>
<keyword evidence="1" id="KW-0472">Membrane</keyword>
<evidence type="ECO:0000313" key="2">
    <source>
        <dbReference type="EMBL" id="GIE98501.1"/>
    </source>
</evidence>
<gene>
    <name evidence="2" type="ORF">Ari01nite_59660</name>
</gene>
<dbReference type="EMBL" id="BOMV01000063">
    <property type="protein sequence ID" value="GIE98501.1"/>
    <property type="molecule type" value="Genomic_DNA"/>
</dbReference>
<dbReference type="InterPro" id="IPR039708">
    <property type="entry name" value="MT1774/Rv1733c-like"/>
</dbReference>
<keyword evidence="3" id="KW-1185">Reference proteome</keyword>
<reference evidence="2" key="1">
    <citation type="submission" date="2021-01" db="EMBL/GenBank/DDBJ databases">
        <title>Whole genome shotgun sequence of Actinoplanes rishiriensis NBRC 108556.</title>
        <authorList>
            <person name="Komaki H."/>
            <person name="Tamura T."/>
        </authorList>
    </citation>
    <scope>NUCLEOTIDE SEQUENCE</scope>
    <source>
        <strain evidence="2">NBRC 108556</strain>
    </source>
</reference>
<organism evidence="2 3">
    <name type="scientific">Paractinoplanes rishiriensis</name>
    <dbReference type="NCBI Taxonomy" id="1050105"/>
    <lineage>
        <taxon>Bacteria</taxon>
        <taxon>Bacillati</taxon>
        <taxon>Actinomycetota</taxon>
        <taxon>Actinomycetes</taxon>
        <taxon>Micromonosporales</taxon>
        <taxon>Micromonosporaceae</taxon>
        <taxon>Paractinoplanes</taxon>
    </lineage>
</organism>
<sequence>MVTSSGPDDVIGAKVGDARDMRRLLRRLGWHRNPLRRGTDRFEGWLNFVLIMLLLAGGTGLSVAVAGSTYRSQARQVAWERAHRHQVWAMLMEKPAGPTASARWTGPDQVARTGRIPAGPGDTAGTWLQVWVDDRGGLTGPPSRRRPAADAFQAAVASVLALAAALLAVGMAGRRLLDRRRLRAWQSEWMEVGPRWSRYR</sequence>
<proteinExistence type="predicted"/>
<evidence type="ECO:0008006" key="4">
    <source>
        <dbReference type="Google" id="ProtNLM"/>
    </source>
</evidence>
<dbReference type="Proteomes" id="UP000636960">
    <property type="component" value="Unassembled WGS sequence"/>
</dbReference>
<accession>A0A919K8F8</accession>
<feature type="transmembrane region" description="Helical" evidence="1">
    <location>
        <begin position="151"/>
        <end position="173"/>
    </location>
</feature>